<dbReference type="OrthoDB" id="12019at2"/>
<evidence type="ECO:0000313" key="8">
    <source>
        <dbReference type="Proteomes" id="UP000198405"/>
    </source>
</evidence>
<dbReference type="NCBIfam" id="TIGR01903">
    <property type="entry name" value="cas5_csm4"/>
    <property type="match status" value="1"/>
</dbReference>
<dbReference type="RefSeq" id="WP_089322328.1">
    <property type="nucleotide sequence ID" value="NZ_FZOB01000001.1"/>
</dbReference>
<proteinExistence type="inferred from homology"/>
<dbReference type="Pfam" id="PF03787">
    <property type="entry name" value="RAMPs"/>
    <property type="match status" value="1"/>
</dbReference>
<keyword evidence="4" id="KW-0051">Antiviral defense</keyword>
<evidence type="ECO:0000259" key="6">
    <source>
        <dbReference type="Pfam" id="PF17953"/>
    </source>
</evidence>
<sequence>MESVRILIKPTSPLKSELSSYTLFSAICWGLKFLYGDDYVKELVNMVSSSKFFISSLMPVDIEKKKFFYFKPELEPVIERETDPEKRSERRTMQKKFKKKKFIDFLSLKKILDGVIKTELELMNFLVDENGNETFYISLEFPHVSIDRFSMTAKEGLFFYESAVFIESGYFIVFAEEEILNAVEKSLTLLKDWGIGGNRNIGYGAFNFEILKDEELNILSDYFIRYFNGATSFITLSPVIPTSNIDFSKSMYSLYTFKGAAEYDFQKDVLWKRKVFYMKEGAVIKRKKTDETAGAILDVSPEPSVSIFQYGLEFPLCLRGEI</sequence>
<name>A0A238XW56_9BACT</name>
<evidence type="ECO:0000256" key="3">
    <source>
        <dbReference type="ARBA" id="ARBA00022884"/>
    </source>
</evidence>
<accession>A0A238XW56</accession>
<reference evidence="8" key="1">
    <citation type="submission" date="2017-06" db="EMBL/GenBank/DDBJ databases">
        <authorList>
            <person name="Varghese N."/>
            <person name="Submissions S."/>
        </authorList>
    </citation>
    <scope>NUCLEOTIDE SEQUENCE [LARGE SCALE GENOMIC DNA]</scope>
    <source>
        <strain evidence="8">DSM 15668</strain>
    </source>
</reference>
<evidence type="ECO:0000256" key="1">
    <source>
        <dbReference type="ARBA" id="ARBA00005772"/>
    </source>
</evidence>
<dbReference type="InterPro" id="IPR040932">
    <property type="entry name" value="Csm4_C"/>
</dbReference>
<evidence type="ECO:0000313" key="7">
    <source>
        <dbReference type="EMBL" id="SNR62962.1"/>
    </source>
</evidence>
<dbReference type="Pfam" id="PF17953">
    <property type="entry name" value="Csm4_C"/>
    <property type="match status" value="1"/>
</dbReference>
<dbReference type="GO" id="GO:0051607">
    <property type="term" value="P:defense response to virus"/>
    <property type="evidence" value="ECO:0007669"/>
    <property type="project" value="UniProtKB-KW"/>
</dbReference>
<organism evidence="7 8">
    <name type="scientific">Desulfurobacterium atlanticum</name>
    <dbReference type="NCBI Taxonomy" id="240169"/>
    <lineage>
        <taxon>Bacteria</taxon>
        <taxon>Pseudomonadati</taxon>
        <taxon>Aquificota</taxon>
        <taxon>Aquificia</taxon>
        <taxon>Desulfurobacteriales</taxon>
        <taxon>Desulfurobacteriaceae</taxon>
        <taxon>Desulfurobacterium</taxon>
    </lineage>
</organism>
<comment type="similarity">
    <text evidence="1">Belongs to the CRISPR-associated Csm4 family.</text>
</comment>
<dbReference type="InterPro" id="IPR005510">
    <property type="entry name" value="Csm4"/>
</dbReference>
<evidence type="ECO:0000256" key="2">
    <source>
        <dbReference type="ARBA" id="ARBA00016109"/>
    </source>
</evidence>
<feature type="domain" description="Csm4 C-terminal" evidence="6">
    <location>
        <begin position="231"/>
        <end position="316"/>
    </location>
</feature>
<dbReference type="EMBL" id="FZOB01000001">
    <property type="protein sequence ID" value="SNR62962.1"/>
    <property type="molecule type" value="Genomic_DNA"/>
</dbReference>
<evidence type="ECO:0000256" key="4">
    <source>
        <dbReference type="ARBA" id="ARBA00023118"/>
    </source>
</evidence>
<keyword evidence="8" id="KW-1185">Reference proteome</keyword>
<dbReference type="InterPro" id="IPR005537">
    <property type="entry name" value="RAMP_III_fam"/>
</dbReference>
<dbReference type="Proteomes" id="UP000198405">
    <property type="component" value="Unassembled WGS sequence"/>
</dbReference>
<dbReference type="AlphaFoldDB" id="A0A238XW56"/>
<dbReference type="GO" id="GO:0003723">
    <property type="term" value="F:RNA binding"/>
    <property type="evidence" value="ECO:0007669"/>
    <property type="project" value="UniProtKB-KW"/>
</dbReference>
<gene>
    <name evidence="7" type="ORF">SAMN06265340_101303</name>
</gene>
<keyword evidence="3" id="KW-0694">RNA-binding</keyword>
<evidence type="ECO:0000259" key="5">
    <source>
        <dbReference type="Pfam" id="PF03787"/>
    </source>
</evidence>
<protein>
    <recommendedName>
        <fullName evidence="2">CRISPR system Cms protein Csm4</fullName>
    </recommendedName>
</protein>
<feature type="domain" description="CRISPR type III-associated protein" evidence="5">
    <location>
        <begin position="140"/>
        <end position="206"/>
    </location>
</feature>